<protein>
    <submittedName>
        <fullName evidence="1">ISKra4 family transposase</fullName>
    </submittedName>
</protein>
<evidence type="ECO:0000313" key="2">
    <source>
        <dbReference type="Proteomes" id="UP000620075"/>
    </source>
</evidence>
<dbReference type="RefSeq" id="WP_338181605.1">
    <property type="nucleotide sequence ID" value="NZ_JAEKNQ010000055.1"/>
</dbReference>
<sequence length="466" mass="52869">MKVTLQLVIEAENGTPTTVQEVGQLEREGLQPESLGLKLDEAKDLLQALQRVLVEEQVRAALAQQAPCPQCGAVQRHKDARTIAVRTLFGILRLPSPRWYRCRCRPAETQTFSPLAELLPERTTPELLYLEAKFAGLVANGLSAKLLGEILPLGRPLHASAVRRHVQTTAQRLEDELGSEQAMFLEGCQREWDGLPRPELPLTVGLDGGYVHACAQRSKREGWFEVIAGKSMPAEGPARCFSFVQTYDTKPKRRLFELLKSQGMQANQQITFLTDGGEDVRELPLYLNPQAEHVLDWFHLAMRLTVMGQMAKGLGSGGREDLGSEAARQLERLKWCLWHGNLFRALQIVEDLEEDLQLEEAGPEQRKLLRALREFDGYLRANGAWIPNYGERQRNEETISSAFVESTINQVVSKRMVKRQQMRWTPRGAHLLLQVRTRVLNEELRAAFRRWYPRFDHVADGRELAA</sequence>
<dbReference type="EMBL" id="JAEKNQ010000055">
    <property type="protein sequence ID" value="MBJ7604258.1"/>
    <property type="molecule type" value="Genomic_DNA"/>
</dbReference>
<gene>
    <name evidence="1" type="ORF">JF888_13885</name>
</gene>
<organism evidence="1 2">
    <name type="scientific">Candidatus Dormiibacter inghamiae</name>
    <dbReference type="NCBI Taxonomy" id="3127013"/>
    <lineage>
        <taxon>Bacteria</taxon>
        <taxon>Bacillati</taxon>
        <taxon>Candidatus Dormiibacterota</taxon>
        <taxon>Candidatus Dormibacteria</taxon>
        <taxon>Candidatus Dormibacterales</taxon>
        <taxon>Candidatus Dormibacteraceae</taxon>
        <taxon>Candidatus Dormiibacter</taxon>
    </lineage>
</organism>
<name>A0A934KK53_9BACT</name>
<dbReference type="NCBIfam" id="NF033572">
    <property type="entry name" value="transpos_ISKra4"/>
    <property type="match status" value="1"/>
</dbReference>
<proteinExistence type="predicted"/>
<accession>A0A934KK53</accession>
<evidence type="ECO:0000313" key="1">
    <source>
        <dbReference type="EMBL" id="MBJ7604258.1"/>
    </source>
</evidence>
<dbReference type="Proteomes" id="UP000620075">
    <property type="component" value="Unassembled WGS sequence"/>
</dbReference>
<dbReference type="AlphaFoldDB" id="A0A934KK53"/>
<reference evidence="1 2" key="1">
    <citation type="submission" date="2020-10" db="EMBL/GenBank/DDBJ databases">
        <title>Ca. Dormibacterota MAGs.</title>
        <authorList>
            <person name="Montgomery K."/>
        </authorList>
    </citation>
    <scope>NUCLEOTIDE SEQUENCE [LARGE SCALE GENOMIC DNA]</scope>
    <source>
        <strain evidence="1">SC8811_S16_3</strain>
    </source>
</reference>
<comment type="caution">
    <text evidence="1">The sequence shown here is derived from an EMBL/GenBank/DDBJ whole genome shotgun (WGS) entry which is preliminary data.</text>
</comment>